<feature type="region of interest" description="Disordered" evidence="1">
    <location>
        <begin position="468"/>
        <end position="532"/>
    </location>
</feature>
<dbReference type="OrthoDB" id="268428at2759"/>
<dbReference type="EMBL" id="ML977140">
    <property type="protein sequence ID" value="KAF1991111.1"/>
    <property type="molecule type" value="Genomic_DNA"/>
</dbReference>
<dbReference type="Proteomes" id="UP000800041">
    <property type="component" value="Unassembled WGS sequence"/>
</dbReference>
<organism evidence="2 3">
    <name type="scientific">Aulographum hederae CBS 113979</name>
    <dbReference type="NCBI Taxonomy" id="1176131"/>
    <lineage>
        <taxon>Eukaryota</taxon>
        <taxon>Fungi</taxon>
        <taxon>Dikarya</taxon>
        <taxon>Ascomycota</taxon>
        <taxon>Pezizomycotina</taxon>
        <taxon>Dothideomycetes</taxon>
        <taxon>Pleosporomycetidae</taxon>
        <taxon>Aulographales</taxon>
        <taxon>Aulographaceae</taxon>
    </lineage>
</organism>
<feature type="region of interest" description="Disordered" evidence="1">
    <location>
        <begin position="375"/>
        <end position="397"/>
    </location>
</feature>
<evidence type="ECO:0000256" key="1">
    <source>
        <dbReference type="SAM" id="MobiDB-lite"/>
    </source>
</evidence>
<keyword evidence="3" id="KW-1185">Reference proteome</keyword>
<dbReference type="AlphaFoldDB" id="A0A6G1HD19"/>
<sequence>MATGRYLPHQRAHINVADNPDFLIRVVDYFMETPPILGMRKRALDMHVRKTNVLAASKFLYAEFESQALGEMIVLELPTASRISIEITMRLLHGSFNDDCINLDVKECYNVIFVMRALKLNDRLMKPWFESFILKFRQRNGELDLPTARALAFPSYDMNDADTFGRLTKFIVLNLVGKFTELNQTLNMEAHMPARLLDIISSASRDIMAPIPGDLNEILEDLLACTCEGRTQAVVAYLDFLKHKNLWPINKTPVDMSIQAVLDHLKEMQASIEPQPCSQCCQSYESHFGRISANATSFEGFCLDCVKMSESAYTVDSPFFRRDRHQKHDRNCRVRHGFNTWKLSCMGPRRVMAQRDGMARDGFWYFTAAPNMQITTEPSSSGISEEERRNDSRSKTRGKYLSAYTVANGVSSVQQFETEKELDEHLKQHELVHGKAAREKRAAAKAAEAGVEEVAAEISDVGAANADKQEGTMETVPVEETDEDVVNTPESSTASEHTPILFAHERTGSNPGTPEPLPTPPTEDSAAATAAPWRTASPAFRGSFPLDVVAEEDEECEVEVVGGEEEWSLFNVFGVHLK</sequence>
<feature type="compositionally biased region" description="Basic and acidic residues" evidence="1">
    <location>
        <begin position="385"/>
        <end position="394"/>
    </location>
</feature>
<evidence type="ECO:0000313" key="2">
    <source>
        <dbReference type="EMBL" id="KAF1991111.1"/>
    </source>
</evidence>
<name>A0A6G1HD19_9PEZI</name>
<feature type="compositionally biased region" description="Low complexity" evidence="1">
    <location>
        <begin position="522"/>
        <end position="532"/>
    </location>
</feature>
<protein>
    <submittedName>
        <fullName evidence="2">Uncharacterized protein</fullName>
    </submittedName>
</protein>
<reference evidence="2" key="1">
    <citation type="journal article" date="2020" name="Stud. Mycol.">
        <title>101 Dothideomycetes genomes: a test case for predicting lifestyles and emergence of pathogens.</title>
        <authorList>
            <person name="Haridas S."/>
            <person name="Albert R."/>
            <person name="Binder M."/>
            <person name="Bloem J."/>
            <person name="Labutti K."/>
            <person name="Salamov A."/>
            <person name="Andreopoulos B."/>
            <person name="Baker S."/>
            <person name="Barry K."/>
            <person name="Bills G."/>
            <person name="Bluhm B."/>
            <person name="Cannon C."/>
            <person name="Castanera R."/>
            <person name="Culley D."/>
            <person name="Daum C."/>
            <person name="Ezra D."/>
            <person name="Gonzalez J."/>
            <person name="Henrissat B."/>
            <person name="Kuo A."/>
            <person name="Liang C."/>
            <person name="Lipzen A."/>
            <person name="Lutzoni F."/>
            <person name="Magnuson J."/>
            <person name="Mondo S."/>
            <person name="Nolan M."/>
            <person name="Ohm R."/>
            <person name="Pangilinan J."/>
            <person name="Park H.-J."/>
            <person name="Ramirez L."/>
            <person name="Alfaro M."/>
            <person name="Sun H."/>
            <person name="Tritt A."/>
            <person name="Yoshinaga Y."/>
            <person name="Zwiers L.-H."/>
            <person name="Turgeon B."/>
            <person name="Goodwin S."/>
            <person name="Spatafora J."/>
            <person name="Crous P."/>
            <person name="Grigoriev I."/>
        </authorList>
    </citation>
    <scope>NUCLEOTIDE SEQUENCE</scope>
    <source>
        <strain evidence="2">CBS 113979</strain>
    </source>
</reference>
<proteinExistence type="predicted"/>
<evidence type="ECO:0000313" key="3">
    <source>
        <dbReference type="Proteomes" id="UP000800041"/>
    </source>
</evidence>
<accession>A0A6G1HD19</accession>
<gene>
    <name evidence="2" type="ORF">K402DRAFT_171583</name>
</gene>